<reference evidence="1 2" key="1">
    <citation type="submission" date="2018-07" db="EMBL/GenBank/DDBJ databases">
        <title>Genomic Encyclopedia of Type Strains, Phase III (KMG-III): the genomes of soil and plant-associated and newly described type strains.</title>
        <authorList>
            <person name="Whitman W."/>
        </authorList>
    </citation>
    <scope>NUCLEOTIDE SEQUENCE [LARGE SCALE GENOMIC DNA]</scope>
    <source>
        <strain evidence="1 2">CECT 7958</strain>
    </source>
</reference>
<accession>A0A368ZDK1</accession>
<sequence length="205" mass="22795">MLYSKITTQIEGLAAHTLSKERQATLQPLIDFIQSKIDQKANINLNFICTHNSRRSHLSQVWAQTMAAYYKIDRVACYSAGTEATALFPVAAKTLEHTGFHIQTIAAGSNPVYSIKYGENASPIIGFSKTIEAPFNPSSEFAAIMTCSSADQGCPVLLGAEKRIPLTYEDPKAFDHTPQQMEKYQERSLQIATEMKYVFANLNNH</sequence>
<dbReference type="Proteomes" id="UP000253436">
    <property type="component" value="Unassembled WGS sequence"/>
</dbReference>
<dbReference type="AlphaFoldDB" id="A0A368ZDK1"/>
<dbReference type="Gene3D" id="3.40.50.2300">
    <property type="match status" value="1"/>
</dbReference>
<dbReference type="PANTHER" id="PTHR43428">
    <property type="entry name" value="ARSENATE REDUCTASE"/>
    <property type="match status" value="1"/>
</dbReference>
<dbReference type="PANTHER" id="PTHR43428:SF1">
    <property type="entry name" value="ARSENATE REDUCTASE"/>
    <property type="match status" value="1"/>
</dbReference>
<comment type="caution">
    <text evidence="1">The sequence shown here is derived from an EMBL/GenBank/DDBJ whole genome shotgun (WGS) entry which is preliminary data.</text>
</comment>
<dbReference type="SUPFAM" id="SSF52788">
    <property type="entry name" value="Phosphotyrosine protein phosphatases I"/>
    <property type="match status" value="1"/>
</dbReference>
<dbReference type="InterPro" id="IPR036196">
    <property type="entry name" value="Ptyr_pPase_sf"/>
</dbReference>
<dbReference type="EMBL" id="QPJO01000003">
    <property type="protein sequence ID" value="RCW91268.1"/>
    <property type="molecule type" value="Genomic_DNA"/>
</dbReference>
<dbReference type="RefSeq" id="WP_114310174.1">
    <property type="nucleotide sequence ID" value="NZ_QPJO01000003.1"/>
</dbReference>
<proteinExistence type="predicted"/>
<organism evidence="1 2">
    <name type="scientific">Winogradskyella arenosi</name>
    <dbReference type="NCBI Taxonomy" id="533325"/>
    <lineage>
        <taxon>Bacteria</taxon>
        <taxon>Pseudomonadati</taxon>
        <taxon>Bacteroidota</taxon>
        <taxon>Flavobacteriia</taxon>
        <taxon>Flavobacteriales</taxon>
        <taxon>Flavobacteriaceae</taxon>
        <taxon>Winogradskyella</taxon>
    </lineage>
</organism>
<name>A0A368ZDK1_9FLAO</name>
<evidence type="ECO:0000313" key="1">
    <source>
        <dbReference type="EMBL" id="RCW91268.1"/>
    </source>
</evidence>
<dbReference type="OrthoDB" id="9793058at2"/>
<keyword evidence="2" id="KW-1185">Reference proteome</keyword>
<evidence type="ECO:0000313" key="2">
    <source>
        <dbReference type="Proteomes" id="UP000253436"/>
    </source>
</evidence>
<protein>
    <submittedName>
        <fullName evidence="1">Arsenate reductase</fullName>
    </submittedName>
</protein>
<gene>
    <name evidence="1" type="ORF">DFQ08_10394</name>
</gene>